<protein>
    <submittedName>
        <fullName evidence="3">Tripartite tricarboxylate transporter TctB family protein</fullName>
    </submittedName>
</protein>
<feature type="transmembrane region" description="Helical" evidence="1">
    <location>
        <begin position="136"/>
        <end position="155"/>
    </location>
</feature>
<keyword evidence="1" id="KW-1133">Transmembrane helix</keyword>
<feature type="transmembrane region" description="Helical" evidence="1">
    <location>
        <begin position="37"/>
        <end position="58"/>
    </location>
</feature>
<dbReference type="EMBL" id="CP073347">
    <property type="protein sequence ID" value="UTW11548.1"/>
    <property type="molecule type" value="Genomic_DNA"/>
</dbReference>
<evidence type="ECO:0000313" key="4">
    <source>
        <dbReference type="Proteomes" id="UP001058461"/>
    </source>
</evidence>
<dbReference type="RefSeq" id="WP_255853585.1">
    <property type="nucleotide sequence ID" value="NZ_CP073347.1"/>
</dbReference>
<gene>
    <name evidence="3" type="ORF">KDW95_20205</name>
</gene>
<proteinExistence type="predicted"/>
<evidence type="ECO:0000256" key="1">
    <source>
        <dbReference type="SAM" id="Phobius"/>
    </source>
</evidence>
<dbReference type="Pfam" id="PF07331">
    <property type="entry name" value="TctB"/>
    <property type="match status" value="1"/>
</dbReference>
<keyword evidence="1" id="KW-0472">Membrane</keyword>
<organism evidence="3 4">
    <name type="scientific">Marinobacterium rhizophilum</name>
    <dbReference type="NCBI Taxonomy" id="420402"/>
    <lineage>
        <taxon>Bacteria</taxon>
        <taxon>Pseudomonadati</taxon>
        <taxon>Pseudomonadota</taxon>
        <taxon>Gammaproteobacteria</taxon>
        <taxon>Oceanospirillales</taxon>
        <taxon>Oceanospirillaceae</taxon>
        <taxon>Marinobacterium</taxon>
    </lineage>
</organism>
<feature type="domain" description="DUF1468" evidence="2">
    <location>
        <begin position="9"/>
        <end position="160"/>
    </location>
</feature>
<evidence type="ECO:0000313" key="3">
    <source>
        <dbReference type="EMBL" id="UTW11548.1"/>
    </source>
</evidence>
<evidence type="ECO:0000259" key="2">
    <source>
        <dbReference type="Pfam" id="PF07331"/>
    </source>
</evidence>
<dbReference type="Proteomes" id="UP001058461">
    <property type="component" value="Chromosome"/>
</dbReference>
<keyword evidence="4" id="KW-1185">Reference proteome</keyword>
<reference evidence="3" key="1">
    <citation type="submission" date="2021-04" db="EMBL/GenBank/DDBJ databases">
        <title>Oceanospirillales bacteria with DddD are important DMSP degraders in coastal seawater.</title>
        <authorList>
            <person name="Liu J."/>
        </authorList>
    </citation>
    <scope>NUCLEOTIDE SEQUENCE</scope>
    <source>
        <strain evidence="3">D13-1</strain>
    </source>
</reference>
<name>A0ABY5HGQ6_9GAMM</name>
<sequence length="165" mass="17769">MNTNRVIAVSGLVLAVLLLVAGSNVEYGAKAYRFPNIIAYILAGFAIIMLLAEGGLLVRGNNVPAGGPSAGSGIKKIYEAIKSSDFFRLLPMFAIILAYLYLADIVGLYTCSFAAFLAIVTIYAPAELTIKAFTRYMLVSILFVGVIYMVFSWALQLQAPPAYLV</sequence>
<accession>A0ABY5HGQ6</accession>
<keyword evidence="1" id="KW-0812">Transmembrane</keyword>
<dbReference type="InterPro" id="IPR009936">
    <property type="entry name" value="DUF1468"/>
</dbReference>